<dbReference type="PANTHER" id="PTHR43085">
    <property type="entry name" value="HEXOKINASE FAMILY MEMBER"/>
    <property type="match status" value="1"/>
</dbReference>
<dbReference type="Pfam" id="PF00294">
    <property type="entry name" value="PfkB"/>
    <property type="match status" value="1"/>
</dbReference>
<name>A0A2T0VZB6_9RHOB</name>
<comment type="caution">
    <text evidence="5">The sequence shown here is derived from an EMBL/GenBank/DDBJ whole genome shotgun (WGS) entry which is preliminary data.</text>
</comment>
<gene>
    <name evidence="5" type="ORF">CLV80_105198</name>
</gene>
<accession>A0A2T0VZB6</accession>
<organism evidence="5 6">
    <name type="scientific">Yoonia maritima</name>
    <dbReference type="NCBI Taxonomy" id="1435347"/>
    <lineage>
        <taxon>Bacteria</taxon>
        <taxon>Pseudomonadati</taxon>
        <taxon>Pseudomonadota</taxon>
        <taxon>Alphaproteobacteria</taxon>
        <taxon>Rhodobacterales</taxon>
        <taxon>Paracoccaceae</taxon>
        <taxon>Yoonia</taxon>
    </lineage>
</organism>
<dbReference type="OrthoDB" id="9776822at2"/>
<dbReference type="InterPro" id="IPR029056">
    <property type="entry name" value="Ribokinase-like"/>
</dbReference>
<dbReference type="InterPro" id="IPR011611">
    <property type="entry name" value="PfkB_dom"/>
</dbReference>
<keyword evidence="3 5" id="KW-0418">Kinase</keyword>
<keyword evidence="6" id="KW-1185">Reference proteome</keyword>
<comment type="similarity">
    <text evidence="1">Belongs to the carbohydrate kinase PfkB family.</text>
</comment>
<feature type="domain" description="Carbohydrate kinase PfkB" evidence="4">
    <location>
        <begin position="4"/>
        <end position="293"/>
    </location>
</feature>
<dbReference type="InterPro" id="IPR002173">
    <property type="entry name" value="Carboh/pur_kinase_PfkB_CS"/>
</dbReference>
<keyword evidence="2" id="KW-0808">Transferase</keyword>
<dbReference type="GO" id="GO:0005829">
    <property type="term" value="C:cytosol"/>
    <property type="evidence" value="ECO:0007669"/>
    <property type="project" value="TreeGrafter"/>
</dbReference>
<dbReference type="InterPro" id="IPR050306">
    <property type="entry name" value="PfkB_Carbo_kinase"/>
</dbReference>
<dbReference type="GO" id="GO:0042840">
    <property type="term" value="P:D-glucuronate catabolic process"/>
    <property type="evidence" value="ECO:0007669"/>
    <property type="project" value="TreeGrafter"/>
</dbReference>
<protein>
    <submittedName>
        <fullName evidence="5">2-dehydro-3-deoxygluconokinase</fullName>
    </submittedName>
</protein>
<dbReference type="GO" id="GO:0008673">
    <property type="term" value="F:2-dehydro-3-deoxygluconokinase activity"/>
    <property type="evidence" value="ECO:0007669"/>
    <property type="project" value="TreeGrafter"/>
</dbReference>
<proteinExistence type="inferred from homology"/>
<dbReference type="EMBL" id="PVTP01000005">
    <property type="protein sequence ID" value="PRY77714.1"/>
    <property type="molecule type" value="Genomic_DNA"/>
</dbReference>
<dbReference type="RefSeq" id="WP_106357339.1">
    <property type="nucleotide sequence ID" value="NZ_PVTP01000005.1"/>
</dbReference>
<dbReference type="CDD" id="cd01166">
    <property type="entry name" value="KdgK"/>
    <property type="match status" value="1"/>
</dbReference>
<evidence type="ECO:0000313" key="5">
    <source>
        <dbReference type="EMBL" id="PRY77714.1"/>
    </source>
</evidence>
<dbReference type="Gene3D" id="3.40.1190.20">
    <property type="match status" value="1"/>
</dbReference>
<evidence type="ECO:0000259" key="4">
    <source>
        <dbReference type="Pfam" id="PF00294"/>
    </source>
</evidence>
<dbReference type="PROSITE" id="PS00584">
    <property type="entry name" value="PFKB_KINASES_2"/>
    <property type="match status" value="1"/>
</dbReference>
<evidence type="ECO:0000256" key="2">
    <source>
        <dbReference type="ARBA" id="ARBA00022679"/>
    </source>
</evidence>
<dbReference type="GO" id="GO:0019698">
    <property type="term" value="P:D-galacturonate catabolic process"/>
    <property type="evidence" value="ECO:0007669"/>
    <property type="project" value="TreeGrafter"/>
</dbReference>
<dbReference type="GO" id="GO:0006974">
    <property type="term" value="P:DNA damage response"/>
    <property type="evidence" value="ECO:0007669"/>
    <property type="project" value="TreeGrafter"/>
</dbReference>
<evidence type="ECO:0000256" key="1">
    <source>
        <dbReference type="ARBA" id="ARBA00010688"/>
    </source>
</evidence>
<dbReference type="PANTHER" id="PTHR43085:SF15">
    <property type="entry name" value="2-DEHYDRO-3-DEOXYGLUCONOKINASE"/>
    <property type="match status" value="1"/>
</dbReference>
<dbReference type="AlphaFoldDB" id="A0A2T0VZB6"/>
<sequence>MTNKILAIGECMVEMAPQAQGGYAMGFAGDTFNTAWYLRKNLPADWEVAYLTGVGTDAMSEQMTNFISGAGITPELLTVPDRTVGLYMISLKDGERSFSYWRSVAAARKLAQHPAPIDALEKGDVAYFSGITVAIVEPEDRQALLDTLSAARARGVTVAFDPNLRPRLWAGTDEMRDWIMKAAAVSDIALPSFEDEATVFGDADKAATLARYQNVGVTCVVVKDGPDDVLAQNGSAAPVTVSPVLNPAPVDTTAAGDSFNAAFLAGHLRGEYLSLAIAAGCALSHKVVSHKGALVDVT</sequence>
<dbReference type="Proteomes" id="UP000238007">
    <property type="component" value="Unassembled WGS sequence"/>
</dbReference>
<reference evidence="5 6" key="1">
    <citation type="submission" date="2018-03" db="EMBL/GenBank/DDBJ databases">
        <title>Genomic Encyclopedia of Archaeal and Bacterial Type Strains, Phase II (KMG-II): from individual species to whole genera.</title>
        <authorList>
            <person name="Goeker M."/>
        </authorList>
    </citation>
    <scope>NUCLEOTIDE SEQUENCE [LARGE SCALE GENOMIC DNA]</scope>
    <source>
        <strain evidence="5 6">DSM 101533</strain>
    </source>
</reference>
<evidence type="ECO:0000313" key="6">
    <source>
        <dbReference type="Proteomes" id="UP000238007"/>
    </source>
</evidence>
<dbReference type="SUPFAM" id="SSF53613">
    <property type="entry name" value="Ribokinase-like"/>
    <property type="match status" value="1"/>
</dbReference>
<evidence type="ECO:0000256" key="3">
    <source>
        <dbReference type="ARBA" id="ARBA00022777"/>
    </source>
</evidence>